<evidence type="ECO:0000313" key="11">
    <source>
        <dbReference type="EMBL" id="CNH06519.1"/>
    </source>
</evidence>
<protein>
    <recommendedName>
        <fullName evidence="3 10">Spermidine export protein MdtJ</fullName>
    </recommendedName>
</protein>
<dbReference type="GO" id="GO:0005886">
    <property type="term" value="C:plasma membrane"/>
    <property type="evidence" value="ECO:0007669"/>
    <property type="project" value="UniProtKB-SubCell"/>
</dbReference>
<comment type="function">
    <text evidence="10">Catalyzes the excretion of spermidine.</text>
</comment>
<comment type="similarity">
    <text evidence="10">Belongs to the drug/metabolite transporter (DMT) superfamily. Small multidrug resistance (SMR) (TC 2.A.7.1) family. MdtJ subfamily.</text>
</comment>
<dbReference type="STRING" id="1288385.ERS137968_00801"/>
<dbReference type="HAMAP" id="MF_01598">
    <property type="entry name" value="MdtJ"/>
    <property type="match status" value="1"/>
</dbReference>
<feature type="transmembrane region" description="Helical" evidence="10">
    <location>
        <begin position="58"/>
        <end position="79"/>
    </location>
</feature>
<dbReference type="Proteomes" id="UP000045840">
    <property type="component" value="Unassembled WGS sequence"/>
</dbReference>
<evidence type="ECO:0000256" key="7">
    <source>
        <dbReference type="ARBA" id="ARBA00022692"/>
    </source>
</evidence>
<comment type="subcellular location">
    <subcellularLocation>
        <location evidence="1">Cell inner membrane</location>
        <topology evidence="1">Multi-pass membrane protein</topology>
    </subcellularLocation>
    <subcellularLocation>
        <location evidence="10">Cell membrane</location>
        <topology evidence="10">Multi-pass membrane protein</topology>
    </subcellularLocation>
</comment>
<evidence type="ECO:0000256" key="2">
    <source>
        <dbReference type="ARBA" id="ARBA00011358"/>
    </source>
</evidence>
<dbReference type="Proteomes" id="UP000044625">
    <property type="component" value="Unassembled WGS sequence"/>
</dbReference>
<sequence length="144" mass="15475">MIYWIFLALAIVAEIIGTLSMKYASVSGEMTGHVVMYFMITGSYILLALAVKKVALGVAYALWEGIGILIITLFSVMWFDESLSPLKIAGLVTLIGGILFVKSGTRKPKKPNSGDQGNSTHALKKLTTGRADVMTKSGEHHATA</sequence>
<name>A0A0T9NG37_9GAMM</name>
<dbReference type="GO" id="GO:0031460">
    <property type="term" value="P:glycine betaine transport"/>
    <property type="evidence" value="ECO:0007669"/>
    <property type="project" value="TreeGrafter"/>
</dbReference>
<dbReference type="FunFam" id="1.10.3730.20:FF:000001">
    <property type="entry name" value="Quaternary ammonium compound resistance transporter SugE"/>
    <property type="match status" value="1"/>
</dbReference>
<dbReference type="PANTHER" id="PTHR30561:SF2">
    <property type="entry name" value="SPERMIDINE EXPORT PROTEIN MDTJ"/>
    <property type="match status" value="1"/>
</dbReference>
<dbReference type="EMBL" id="CWJL01000003">
    <property type="protein sequence ID" value="CRY64531.1"/>
    <property type="molecule type" value="Genomic_DNA"/>
</dbReference>
<dbReference type="InterPro" id="IPR023740">
    <property type="entry name" value="Spermidine_export_MdtJ"/>
</dbReference>
<evidence type="ECO:0000313" key="14">
    <source>
        <dbReference type="Proteomes" id="UP000045840"/>
    </source>
</evidence>
<evidence type="ECO:0000256" key="4">
    <source>
        <dbReference type="ARBA" id="ARBA00022448"/>
    </source>
</evidence>
<dbReference type="GO" id="GO:0015199">
    <property type="term" value="F:amino-acid betaine transmembrane transporter activity"/>
    <property type="evidence" value="ECO:0007669"/>
    <property type="project" value="TreeGrafter"/>
</dbReference>
<evidence type="ECO:0000256" key="6">
    <source>
        <dbReference type="ARBA" id="ARBA00022519"/>
    </source>
</evidence>
<dbReference type="GO" id="GO:1990961">
    <property type="term" value="P:xenobiotic detoxification by transmembrane export across the plasma membrane"/>
    <property type="evidence" value="ECO:0007669"/>
    <property type="project" value="UniProtKB-ARBA"/>
</dbReference>
<organism evidence="11 14">
    <name type="scientific">Yersinia pekkanenii</name>
    <dbReference type="NCBI Taxonomy" id="1288385"/>
    <lineage>
        <taxon>Bacteria</taxon>
        <taxon>Pseudomonadati</taxon>
        <taxon>Pseudomonadota</taxon>
        <taxon>Gammaproteobacteria</taxon>
        <taxon>Enterobacterales</taxon>
        <taxon>Yersiniaceae</taxon>
        <taxon>Yersinia</taxon>
    </lineage>
</organism>
<reference evidence="12 13" key="1">
    <citation type="submission" date="2015-03" db="EMBL/GenBank/DDBJ databases">
        <authorList>
            <consortium name="Pathogen Informatics"/>
            <person name="Murphy D."/>
        </authorList>
    </citation>
    <scope>NUCLEOTIDE SEQUENCE [LARGE SCALE GENOMIC DNA]</scope>
    <source>
        <strain evidence="13">type strain: CIP110230</strain>
        <strain evidence="12">Type strain: CIP110230</strain>
    </source>
</reference>
<evidence type="ECO:0000256" key="1">
    <source>
        <dbReference type="ARBA" id="ARBA00004429"/>
    </source>
</evidence>
<keyword evidence="5 10" id="KW-1003">Cell membrane</keyword>
<evidence type="ECO:0000256" key="5">
    <source>
        <dbReference type="ARBA" id="ARBA00022475"/>
    </source>
</evidence>
<dbReference type="InterPro" id="IPR037185">
    <property type="entry name" value="EmrE-like"/>
</dbReference>
<dbReference type="InterPro" id="IPR000390">
    <property type="entry name" value="Small_drug/metabolite_transptr"/>
</dbReference>
<accession>A0A0T9NG37</accession>
<dbReference type="InterPro" id="IPR045324">
    <property type="entry name" value="Small_multidrug_res"/>
</dbReference>
<keyword evidence="13" id="KW-1185">Reference proteome</keyword>
<dbReference type="GO" id="GO:0015220">
    <property type="term" value="F:choline transmembrane transporter activity"/>
    <property type="evidence" value="ECO:0007669"/>
    <property type="project" value="TreeGrafter"/>
</dbReference>
<reference evidence="11" key="2">
    <citation type="submission" date="2015-03" db="EMBL/GenBank/DDBJ databases">
        <authorList>
            <person name="Murphy D."/>
        </authorList>
    </citation>
    <scope>NUCLEOTIDE SEQUENCE [LARGE SCALE GENOMIC DNA]</scope>
    <source>
        <strain evidence="11">A125KOH2</strain>
    </source>
</reference>
<keyword evidence="9 10" id="KW-0472">Membrane</keyword>
<dbReference type="GO" id="GO:0015606">
    <property type="term" value="F:spermidine transmembrane transporter activity"/>
    <property type="evidence" value="ECO:0007669"/>
    <property type="project" value="UniProtKB-UniRule"/>
</dbReference>
<comment type="subunit">
    <text evidence="2 10">Forms a complex with MdtI.</text>
</comment>
<dbReference type="Gene3D" id="1.10.3730.20">
    <property type="match status" value="1"/>
</dbReference>
<gene>
    <name evidence="10 11" type="primary">mdtJ</name>
    <name evidence="11" type="ORF">ERS008529_00224</name>
    <name evidence="12" type="ORF">ERS137968_00801</name>
</gene>
<evidence type="ECO:0000256" key="9">
    <source>
        <dbReference type="ARBA" id="ARBA00023136"/>
    </source>
</evidence>
<dbReference type="Pfam" id="PF00893">
    <property type="entry name" value="Multi_Drug_Res"/>
    <property type="match status" value="1"/>
</dbReference>
<dbReference type="SUPFAM" id="SSF103481">
    <property type="entry name" value="Multidrug resistance efflux transporter EmrE"/>
    <property type="match status" value="1"/>
</dbReference>
<keyword evidence="6" id="KW-0997">Cell inner membrane</keyword>
<evidence type="ECO:0000256" key="3">
    <source>
        <dbReference type="ARBA" id="ARBA00021112"/>
    </source>
</evidence>
<proteinExistence type="inferred from homology"/>
<dbReference type="GO" id="GO:0015297">
    <property type="term" value="F:antiporter activity"/>
    <property type="evidence" value="ECO:0007669"/>
    <property type="project" value="TreeGrafter"/>
</dbReference>
<reference evidence="14" key="3">
    <citation type="submission" date="2015-03" db="EMBL/GenBank/DDBJ databases">
        <authorList>
            <consortium name="Pathogen Informatics"/>
        </authorList>
    </citation>
    <scope>NUCLEOTIDE SEQUENCE [LARGE SCALE GENOMIC DNA]</scope>
    <source>
        <strain evidence="14">A125KOH2</strain>
    </source>
</reference>
<evidence type="ECO:0000313" key="13">
    <source>
        <dbReference type="Proteomes" id="UP000044625"/>
    </source>
</evidence>
<evidence type="ECO:0000313" key="12">
    <source>
        <dbReference type="EMBL" id="CRY64531.1"/>
    </source>
</evidence>
<keyword evidence="8 10" id="KW-1133">Transmembrane helix</keyword>
<dbReference type="NCBIfam" id="NF007767">
    <property type="entry name" value="PRK10452.1"/>
    <property type="match status" value="1"/>
</dbReference>
<evidence type="ECO:0000256" key="10">
    <source>
        <dbReference type="HAMAP-Rule" id="MF_01598"/>
    </source>
</evidence>
<dbReference type="PANTHER" id="PTHR30561">
    <property type="entry name" value="SMR FAMILY PROTON-DEPENDENT DRUG EFFLUX TRANSPORTER SUGE"/>
    <property type="match status" value="1"/>
</dbReference>
<keyword evidence="4 10" id="KW-0813">Transport</keyword>
<evidence type="ECO:0000256" key="8">
    <source>
        <dbReference type="ARBA" id="ARBA00022989"/>
    </source>
</evidence>
<feature type="transmembrane region" description="Helical" evidence="10">
    <location>
        <begin position="30"/>
        <end position="51"/>
    </location>
</feature>
<feature type="transmembrane region" description="Helical" evidence="10">
    <location>
        <begin position="85"/>
        <end position="101"/>
    </location>
</feature>
<keyword evidence="7 10" id="KW-0812">Transmembrane</keyword>
<dbReference type="AlphaFoldDB" id="A0A0T9NG37"/>
<dbReference type="EMBL" id="CQAZ01000002">
    <property type="protein sequence ID" value="CNH06519.1"/>
    <property type="molecule type" value="Genomic_DNA"/>
</dbReference>
<dbReference type="RefSeq" id="WP_049608553.1">
    <property type="nucleotide sequence ID" value="NZ_CAWMMU010000003.1"/>
</dbReference>
<comment type="caution">
    <text evidence="10">Lacks conserved residue(s) required for the propagation of feature annotation.</text>
</comment>